<comment type="caution">
    <text evidence="1">The sequence shown here is derived from an EMBL/GenBank/DDBJ whole genome shotgun (WGS) entry which is preliminary data.</text>
</comment>
<sequence length="130" mass="14644">MPWRGRWVRRSPAHDINLSPTRFWPAIVSLSHSGLSEAVMVVTTPPTASPTHTRIARSTGRQDGGSFRVHALPIRPASHVLNVTPQLTGMPLLFFAPYRDPYFTLAVDGTEEQNVVRRSLRHMMHLSPRK</sequence>
<dbReference type="EMBL" id="AMZH03022439">
    <property type="protein sequence ID" value="RRT37305.1"/>
    <property type="molecule type" value="Genomic_DNA"/>
</dbReference>
<gene>
    <name evidence="1" type="ORF">B296_00045247</name>
</gene>
<accession>A0A426XCV0</accession>
<proteinExistence type="predicted"/>
<name>A0A426XCV0_ENSVE</name>
<reference evidence="1 2" key="1">
    <citation type="journal article" date="2014" name="Agronomy (Basel)">
        <title>A Draft Genome Sequence for Ensete ventricosum, the Drought-Tolerant Tree Against Hunger.</title>
        <authorList>
            <person name="Harrison J."/>
            <person name="Moore K.A."/>
            <person name="Paszkiewicz K."/>
            <person name="Jones T."/>
            <person name="Grant M."/>
            <person name="Ambacheew D."/>
            <person name="Muzemil S."/>
            <person name="Studholme D.J."/>
        </authorList>
    </citation>
    <scope>NUCLEOTIDE SEQUENCE [LARGE SCALE GENOMIC DNA]</scope>
</reference>
<evidence type="ECO:0000313" key="2">
    <source>
        <dbReference type="Proteomes" id="UP000287651"/>
    </source>
</evidence>
<dbReference type="Proteomes" id="UP000287651">
    <property type="component" value="Unassembled WGS sequence"/>
</dbReference>
<evidence type="ECO:0000313" key="1">
    <source>
        <dbReference type="EMBL" id="RRT37305.1"/>
    </source>
</evidence>
<protein>
    <submittedName>
        <fullName evidence="1">Uncharacterized protein</fullName>
    </submittedName>
</protein>
<dbReference type="AlphaFoldDB" id="A0A426XCV0"/>
<organism evidence="1 2">
    <name type="scientific">Ensete ventricosum</name>
    <name type="common">Abyssinian banana</name>
    <name type="synonym">Musa ensete</name>
    <dbReference type="NCBI Taxonomy" id="4639"/>
    <lineage>
        <taxon>Eukaryota</taxon>
        <taxon>Viridiplantae</taxon>
        <taxon>Streptophyta</taxon>
        <taxon>Embryophyta</taxon>
        <taxon>Tracheophyta</taxon>
        <taxon>Spermatophyta</taxon>
        <taxon>Magnoliopsida</taxon>
        <taxon>Liliopsida</taxon>
        <taxon>Zingiberales</taxon>
        <taxon>Musaceae</taxon>
        <taxon>Ensete</taxon>
    </lineage>
</organism>